<dbReference type="EMBL" id="QZJW01000036">
    <property type="protein sequence ID" value="RJO60925.1"/>
    <property type="molecule type" value="Genomic_DNA"/>
</dbReference>
<dbReference type="Proteomes" id="UP000285655">
    <property type="component" value="Unassembled WGS sequence"/>
</dbReference>
<sequence length="125" mass="14313">MEVINYKDISSDNWLFGKVKEGLHDDISFARAEMVEGISTAHFHKNTVEYYLILEGNGILRTQKIDGEEVVETELEEGVLVRIDKNETHQTDSKKGLVLETISIPAWTEEDENESEVNLFKNRNS</sequence>
<evidence type="ECO:0008006" key="3">
    <source>
        <dbReference type="Google" id="ProtNLM"/>
    </source>
</evidence>
<proteinExistence type="predicted"/>
<dbReference type="Gene3D" id="2.60.120.10">
    <property type="entry name" value="Jelly Rolls"/>
    <property type="match status" value="1"/>
</dbReference>
<comment type="caution">
    <text evidence="1">The sequence shown here is derived from an EMBL/GenBank/DDBJ whole genome shotgun (WGS) entry which is preliminary data.</text>
</comment>
<reference evidence="1 2" key="1">
    <citation type="journal article" date="2017" name="ISME J.">
        <title>Energy and carbon metabolisms in a deep terrestrial subsurface fluid microbial community.</title>
        <authorList>
            <person name="Momper L."/>
            <person name="Jungbluth S.P."/>
            <person name="Lee M.D."/>
            <person name="Amend J.P."/>
        </authorList>
    </citation>
    <scope>NUCLEOTIDE SEQUENCE [LARGE SCALE GENOMIC DNA]</scope>
    <source>
        <strain evidence="1">SURF_29</strain>
    </source>
</reference>
<dbReference type="AlphaFoldDB" id="A0A419DCV7"/>
<organism evidence="1 2">
    <name type="scientific">candidate division WS5 bacterium</name>
    <dbReference type="NCBI Taxonomy" id="2093353"/>
    <lineage>
        <taxon>Bacteria</taxon>
        <taxon>candidate division WS5</taxon>
    </lineage>
</organism>
<dbReference type="SUPFAM" id="SSF51182">
    <property type="entry name" value="RmlC-like cupins"/>
    <property type="match status" value="1"/>
</dbReference>
<protein>
    <recommendedName>
        <fullName evidence="3">Cupin domain-containing protein</fullName>
    </recommendedName>
</protein>
<evidence type="ECO:0000313" key="2">
    <source>
        <dbReference type="Proteomes" id="UP000285655"/>
    </source>
</evidence>
<dbReference type="InterPro" id="IPR011051">
    <property type="entry name" value="RmlC_Cupin_sf"/>
</dbReference>
<evidence type="ECO:0000313" key="1">
    <source>
        <dbReference type="EMBL" id="RJO60925.1"/>
    </source>
</evidence>
<accession>A0A419DCV7</accession>
<dbReference type="InterPro" id="IPR014710">
    <property type="entry name" value="RmlC-like_jellyroll"/>
</dbReference>
<name>A0A419DCV7_9BACT</name>
<gene>
    <name evidence="1" type="ORF">C4544_04105</name>
</gene>